<gene>
    <name evidence="1" type="ORF">L227DRAFT_613045</name>
</gene>
<accession>A0A5C2S3U3</accession>
<dbReference type="OrthoDB" id="2754221at2759"/>
<protein>
    <recommendedName>
        <fullName evidence="3">HNH nuclease domain-containing protein</fullName>
    </recommendedName>
</protein>
<dbReference type="Proteomes" id="UP000313359">
    <property type="component" value="Unassembled WGS sequence"/>
</dbReference>
<organism evidence="1 2">
    <name type="scientific">Lentinus tigrinus ALCF2SS1-6</name>
    <dbReference type="NCBI Taxonomy" id="1328759"/>
    <lineage>
        <taxon>Eukaryota</taxon>
        <taxon>Fungi</taxon>
        <taxon>Dikarya</taxon>
        <taxon>Basidiomycota</taxon>
        <taxon>Agaricomycotina</taxon>
        <taxon>Agaricomycetes</taxon>
        <taxon>Polyporales</taxon>
        <taxon>Polyporaceae</taxon>
        <taxon>Lentinus</taxon>
    </lineage>
</organism>
<sequence>MDRWVSDARPLPDQPNARTGLLDEFPDLLQSTSDDFLENLLSVYSSVLQAEKAANACPQDLVRSRLVGYFILYAPTLQALKAIADELRSVQRSTADSESFNSACYRLGDELLQQFVRPFRERRCRQSIDYCEEEEAPIPEKLSVAEALECAPQNAIIARLTALTRDCFRCEVTGAFDWRNVMFNPNGLARKYHDEEFPNAPLKMLDAHHLIPDFDCDTSGWHDGWDNQGQPLRSEAQWKFWERFGHPELRGELAGKIHRLENIVTLRSDICEMADDLRYCLKPVHGKYGVFDNVMFGPNPDMYKRLHECLGRRIFMVNSAADIPHPKIKYFRIQATCCFIANMSGAIEYNDFETLTTRLVPWSGAET</sequence>
<dbReference type="EMBL" id="ML122276">
    <property type="protein sequence ID" value="RPD58293.1"/>
    <property type="molecule type" value="Genomic_DNA"/>
</dbReference>
<dbReference type="STRING" id="1328759.A0A5C2S3U3"/>
<evidence type="ECO:0008006" key="3">
    <source>
        <dbReference type="Google" id="ProtNLM"/>
    </source>
</evidence>
<dbReference type="AlphaFoldDB" id="A0A5C2S3U3"/>
<name>A0A5C2S3U3_9APHY</name>
<evidence type="ECO:0000313" key="2">
    <source>
        <dbReference type="Proteomes" id="UP000313359"/>
    </source>
</evidence>
<evidence type="ECO:0000313" key="1">
    <source>
        <dbReference type="EMBL" id="RPD58293.1"/>
    </source>
</evidence>
<reference evidence="1" key="1">
    <citation type="journal article" date="2018" name="Genome Biol. Evol.">
        <title>Genomics and development of Lentinus tigrinus, a white-rot wood-decaying mushroom with dimorphic fruiting bodies.</title>
        <authorList>
            <person name="Wu B."/>
            <person name="Xu Z."/>
            <person name="Knudson A."/>
            <person name="Carlson A."/>
            <person name="Chen N."/>
            <person name="Kovaka S."/>
            <person name="LaButti K."/>
            <person name="Lipzen A."/>
            <person name="Pennachio C."/>
            <person name="Riley R."/>
            <person name="Schakwitz W."/>
            <person name="Umezawa K."/>
            <person name="Ohm R.A."/>
            <person name="Grigoriev I.V."/>
            <person name="Nagy L.G."/>
            <person name="Gibbons J."/>
            <person name="Hibbett D."/>
        </authorList>
    </citation>
    <scope>NUCLEOTIDE SEQUENCE [LARGE SCALE GENOMIC DNA]</scope>
    <source>
        <strain evidence="1">ALCF2SS1-6</strain>
    </source>
</reference>
<proteinExistence type="predicted"/>
<keyword evidence="2" id="KW-1185">Reference proteome</keyword>